<dbReference type="EMBL" id="CM000883">
    <property type="protein sequence ID" value="KQJ92406.1"/>
    <property type="molecule type" value="Genomic_DNA"/>
</dbReference>
<keyword evidence="2" id="KW-0812">Transmembrane</keyword>
<dbReference type="RefSeq" id="XP_010238765.1">
    <property type="nucleotide sequence ID" value="XM_010240463.3"/>
</dbReference>
<dbReference type="GeneID" id="100837437"/>
<feature type="region of interest" description="Disordered" evidence="1">
    <location>
        <begin position="388"/>
        <end position="418"/>
    </location>
</feature>
<name>I1IUN6_BRADI</name>
<feature type="transmembrane region" description="Helical" evidence="2">
    <location>
        <begin position="339"/>
        <end position="361"/>
    </location>
</feature>
<feature type="region of interest" description="Disordered" evidence="1">
    <location>
        <begin position="1"/>
        <end position="20"/>
    </location>
</feature>
<dbReference type="RefSeq" id="XP_024318539.1">
    <property type="nucleotide sequence ID" value="XM_024462771.1"/>
</dbReference>
<feature type="compositionally biased region" description="Low complexity" evidence="1">
    <location>
        <begin position="399"/>
        <end position="410"/>
    </location>
</feature>
<dbReference type="AlphaFoldDB" id="I1IUN6"/>
<dbReference type="RefSeq" id="XP_010238764.1">
    <property type="nucleotide sequence ID" value="XM_010240462.3"/>
</dbReference>
<reference evidence="3" key="2">
    <citation type="submission" date="2017-06" db="EMBL/GenBank/DDBJ databases">
        <title>WGS assembly of Brachypodium distachyon.</title>
        <authorList>
            <consortium name="The International Brachypodium Initiative"/>
            <person name="Lucas S."/>
            <person name="Harmon-Smith M."/>
            <person name="Lail K."/>
            <person name="Tice H."/>
            <person name="Grimwood J."/>
            <person name="Bruce D."/>
            <person name="Barry K."/>
            <person name="Shu S."/>
            <person name="Lindquist E."/>
            <person name="Wang M."/>
            <person name="Pitluck S."/>
            <person name="Vogel J.P."/>
            <person name="Garvin D.F."/>
            <person name="Mockler T.C."/>
            <person name="Schmutz J."/>
            <person name="Rokhsar D."/>
            <person name="Bevan M.W."/>
        </authorList>
    </citation>
    <scope>NUCLEOTIDE SEQUENCE</scope>
    <source>
        <strain evidence="3">Bd21</strain>
    </source>
</reference>
<evidence type="ECO:0000313" key="5">
    <source>
        <dbReference type="Proteomes" id="UP000008810"/>
    </source>
</evidence>
<sequence length="474" mass="50739">MNRRGRRATPCRGHSPPYSRVVQSSDGTLLETDPLLGIVAAACTLFCAYDNFQVAFVLDACKGYQEWVTGVTQVVICIAFVVVKIHEFPAVQWPAPPPLPSTAFILPACPANSRICRDTAVIVIISYVLLLDISLGYIWLAVFPAVAIAFIYALCTKLCPPPPAPPAAAGCSELRPNSQDNGGIDRKTRKRALKAMAAAPFFALLLMAQLEDEAANTFAVSQFLLFLSTTLGALAYMMMRLPACGVAPASELLHKAFLLLFLVTAHAMAAEALGEEGMVMACAPELLPVVIWFGLHLDGNSSIISLDQMKRPGKYVLGVLAPVAVALLAYLATSMGESGLSRCTTILVSCGVSGLLTYYLAFMLRQWPGQQTAAGKIDDVAPAPVDISLPPKKKGGKGKSAAASSSGEAAQPEEQTVAASSSEDAVRLLELWAMFLLTVAAALLILQYVVARRLGLQESQLLDTFCRNFQRLCW</sequence>
<dbReference type="RefSeq" id="XP_024318541.1">
    <property type="nucleotide sequence ID" value="XM_024462773.1"/>
</dbReference>
<dbReference type="Proteomes" id="UP000008810">
    <property type="component" value="Chromosome 4"/>
</dbReference>
<dbReference type="OMA" id="YVVFMLR"/>
<dbReference type="eggNOG" id="ENOG502R3DB">
    <property type="taxonomic scope" value="Eukaryota"/>
</dbReference>
<dbReference type="HOGENOM" id="CLU_054124_0_0_1"/>
<dbReference type="OrthoDB" id="669330at2759"/>
<dbReference type="RefSeq" id="XP_024318540.1">
    <property type="nucleotide sequence ID" value="XM_024462772.1"/>
</dbReference>
<reference evidence="4" key="3">
    <citation type="submission" date="2018-08" db="UniProtKB">
        <authorList>
            <consortium name="EnsemblPlants"/>
        </authorList>
    </citation>
    <scope>IDENTIFICATION</scope>
    <source>
        <strain evidence="4">cv. Bd21</strain>
    </source>
</reference>
<organism evidence="3">
    <name type="scientific">Brachypodium distachyon</name>
    <name type="common">Purple false brome</name>
    <name type="synonym">Trachynia distachya</name>
    <dbReference type="NCBI Taxonomy" id="15368"/>
    <lineage>
        <taxon>Eukaryota</taxon>
        <taxon>Viridiplantae</taxon>
        <taxon>Streptophyta</taxon>
        <taxon>Embryophyta</taxon>
        <taxon>Tracheophyta</taxon>
        <taxon>Spermatophyta</taxon>
        <taxon>Magnoliopsida</taxon>
        <taxon>Liliopsida</taxon>
        <taxon>Poales</taxon>
        <taxon>Poaceae</taxon>
        <taxon>BOP clade</taxon>
        <taxon>Pooideae</taxon>
        <taxon>Stipodae</taxon>
        <taxon>Brachypodieae</taxon>
        <taxon>Brachypodium</taxon>
    </lineage>
</organism>
<dbReference type="Gramene" id="KQJ92406">
    <property type="protein sequence ID" value="KQJ92406"/>
    <property type="gene ID" value="BRADI_4g43450v3"/>
</dbReference>
<dbReference type="KEGG" id="bdi:100837437"/>
<dbReference type="RefSeq" id="XP_014758180.1">
    <property type="nucleotide sequence ID" value="XM_014902694.2"/>
</dbReference>
<dbReference type="ExpressionAtlas" id="I1IUN6">
    <property type="expression patterns" value="baseline and differential"/>
</dbReference>
<keyword evidence="2" id="KW-0472">Membrane</keyword>
<feature type="transmembrane region" description="Helical" evidence="2">
    <location>
        <begin position="315"/>
        <end position="333"/>
    </location>
</feature>
<dbReference type="RefSeq" id="XP_003578965.1">
    <property type="nucleotide sequence ID" value="XM_003578917.4"/>
</dbReference>
<feature type="transmembrane region" description="Helical" evidence="2">
    <location>
        <begin position="431"/>
        <end position="450"/>
    </location>
</feature>
<keyword evidence="5" id="KW-1185">Reference proteome</keyword>
<proteinExistence type="predicted"/>
<reference evidence="3 4" key="1">
    <citation type="journal article" date="2010" name="Nature">
        <title>Genome sequencing and analysis of the model grass Brachypodium distachyon.</title>
        <authorList>
            <consortium name="International Brachypodium Initiative"/>
        </authorList>
    </citation>
    <scope>NUCLEOTIDE SEQUENCE [LARGE SCALE GENOMIC DNA]</scope>
    <source>
        <strain evidence="3">Bd21</strain>
        <strain evidence="4">cv. Bd21</strain>
    </source>
</reference>
<gene>
    <name evidence="4" type="primary">LOC100837437</name>
    <name evidence="3" type="ORF">BRADI_4g43450v3</name>
</gene>
<accession>I1IUN6</accession>
<evidence type="ECO:0000256" key="2">
    <source>
        <dbReference type="SAM" id="Phobius"/>
    </source>
</evidence>
<protein>
    <submittedName>
        <fullName evidence="3 4">Uncharacterized protein</fullName>
    </submittedName>
</protein>
<dbReference type="EnsemblPlants" id="KQJ92406">
    <property type="protein sequence ID" value="KQJ92406"/>
    <property type="gene ID" value="BRADI_4g43450v3"/>
</dbReference>
<evidence type="ECO:0000313" key="4">
    <source>
        <dbReference type="EnsemblPlants" id="KQJ92406"/>
    </source>
</evidence>
<feature type="transmembrane region" description="Helical" evidence="2">
    <location>
        <begin position="216"/>
        <end position="236"/>
    </location>
</feature>
<evidence type="ECO:0000256" key="1">
    <source>
        <dbReference type="SAM" id="MobiDB-lite"/>
    </source>
</evidence>
<evidence type="ECO:0000313" key="3">
    <source>
        <dbReference type="EMBL" id="KQJ92406.1"/>
    </source>
</evidence>
<keyword evidence="2" id="KW-1133">Transmembrane helix</keyword>